<comment type="caution">
    <text evidence="2">The sequence shown here is derived from an EMBL/GenBank/DDBJ whole genome shotgun (WGS) entry which is preliminary data.</text>
</comment>
<reference evidence="2" key="1">
    <citation type="submission" date="2023-11" db="EMBL/GenBank/DDBJ databases">
        <authorList>
            <person name="De Vega J J."/>
            <person name="De Vega J J."/>
        </authorList>
    </citation>
    <scope>NUCLEOTIDE SEQUENCE</scope>
</reference>
<dbReference type="EMBL" id="CAVNYO010000046">
    <property type="protein sequence ID" value="CAK5264022.1"/>
    <property type="molecule type" value="Genomic_DNA"/>
</dbReference>
<proteinExistence type="predicted"/>
<feature type="region of interest" description="Disordered" evidence="1">
    <location>
        <begin position="58"/>
        <end position="80"/>
    </location>
</feature>
<keyword evidence="3" id="KW-1185">Reference proteome</keyword>
<accession>A0AAD2GVH0</accession>
<sequence>MNGLSEIHACGLGSRHACEAREAMRSRDCVIPESGQVDLSSSDGACRRGVDKRDEMTLPVASGKGSCGARPSGQSMSENKQGWTRGLTFCVAVFNHMPT</sequence>
<name>A0AAD2GVH0_9AGAR</name>
<dbReference type="AlphaFoldDB" id="A0AAD2GVH0"/>
<evidence type="ECO:0000313" key="2">
    <source>
        <dbReference type="EMBL" id="CAK5264022.1"/>
    </source>
</evidence>
<evidence type="ECO:0000256" key="1">
    <source>
        <dbReference type="SAM" id="MobiDB-lite"/>
    </source>
</evidence>
<protein>
    <submittedName>
        <fullName evidence="2">Uncharacterized protein</fullName>
    </submittedName>
</protein>
<dbReference type="Proteomes" id="UP001295794">
    <property type="component" value="Unassembled WGS sequence"/>
</dbReference>
<feature type="non-terminal residue" evidence="2">
    <location>
        <position position="99"/>
    </location>
</feature>
<organism evidence="2 3">
    <name type="scientific">Mycena citricolor</name>
    <dbReference type="NCBI Taxonomy" id="2018698"/>
    <lineage>
        <taxon>Eukaryota</taxon>
        <taxon>Fungi</taxon>
        <taxon>Dikarya</taxon>
        <taxon>Basidiomycota</taxon>
        <taxon>Agaricomycotina</taxon>
        <taxon>Agaricomycetes</taxon>
        <taxon>Agaricomycetidae</taxon>
        <taxon>Agaricales</taxon>
        <taxon>Marasmiineae</taxon>
        <taxon>Mycenaceae</taxon>
        <taxon>Mycena</taxon>
    </lineage>
</organism>
<evidence type="ECO:0000313" key="3">
    <source>
        <dbReference type="Proteomes" id="UP001295794"/>
    </source>
</evidence>
<gene>
    <name evidence="2" type="ORF">MYCIT1_LOCUS3852</name>
</gene>